<dbReference type="EMBL" id="CAJHJT010000056">
    <property type="protein sequence ID" value="CAD7015426.1"/>
    <property type="molecule type" value="Genomic_DNA"/>
</dbReference>
<accession>A0A811VIZ5</accession>
<gene>
    <name evidence="1" type="ORF">CCAP1982_LOCUS23368</name>
</gene>
<protein>
    <submittedName>
        <fullName evidence="1">(Mediterranean fruit fly) hypothetical protein</fullName>
    </submittedName>
</protein>
<name>A0A811VIZ5_CERCA</name>
<organism evidence="1 2">
    <name type="scientific">Ceratitis capitata</name>
    <name type="common">Mediterranean fruit fly</name>
    <name type="synonym">Tephritis capitata</name>
    <dbReference type="NCBI Taxonomy" id="7213"/>
    <lineage>
        <taxon>Eukaryota</taxon>
        <taxon>Metazoa</taxon>
        <taxon>Ecdysozoa</taxon>
        <taxon>Arthropoda</taxon>
        <taxon>Hexapoda</taxon>
        <taxon>Insecta</taxon>
        <taxon>Pterygota</taxon>
        <taxon>Neoptera</taxon>
        <taxon>Endopterygota</taxon>
        <taxon>Diptera</taxon>
        <taxon>Brachycera</taxon>
        <taxon>Muscomorpha</taxon>
        <taxon>Tephritoidea</taxon>
        <taxon>Tephritidae</taxon>
        <taxon>Ceratitis</taxon>
        <taxon>Ceratitis</taxon>
    </lineage>
</organism>
<dbReference type="AlphaFoldDB" id="A0A811VIZ5"/>
<dbReference type="Proteomes" id="UP000606786">
    <property type="component" value="Unassembled WGS sequence"/>
</dbReference>
<proteinExistence type="predicted"/>
<reference evidence="1" key="1">
    <citation type="submission" date="2020-11" db="EMBL/GenBank/DDBJ databases">
        <authorList>
            <person name="Whitehead M."/>
        </authorList>
    </citation>
    <scope>NUCLEOTIDE SEQUENCE</scope>
    <source>
        <strain evidence="1">EGII</strain>
    </source>
</reference>
<evidence type="ECO:0000313" key="1">
    <source>
        <dbReference type="EMBL" id="CAD7015426.1"/>
    </source>
</evidence>
<evidence type="ECO:0000313" key="2">
    <source>
        <dbReference type="Proteomes" id="UP000606786"/>
    </source>
</evidence>
<keyword evidence="2" id="KW-1185">Reference proteome</keyword>
<sequence>MRTVLAVAEWLYGVTRWQITLTLDIVGGSVEACRNGQRVHFSIWRSLGVTIHT</sequence>
<comment type="caution">
    <text evidence="1">The sequence shown here is derived from an EMBL/GenBank/DDBJ whole genome shotgun (WGS) entry which is preliminary data.</text>
</comment>